<evidence type="ECO:0000313" key="5">
    <source>
        <dbReference type="Proteomes" id="UP000199138"/>
    </source>
</evidence>
<dbReference type="STRING" id="1224947.SAMN05216480_101767"/>
<keyword evidence="2" id="KW-0012">Acyltransferase</keyword>
<reference evidence="4 5" key="1">
    <citation type="submission" date="2016-10" db="EMBL/GenBank/DDBJ databases">
        <authorList>
            <person name="de Groot N.N."/>
        </authorList>
    </citation>
    <scope>NUCLEOTIDE SEQUENCE [LARGE SCALE GENOMIC DNA]</scope>
    <source>
        <strain evidence="4 5">CGMCC 1.12333</strain>
    </source>
</reference>
<dbReference type="AlphaFoldDB" id="A0A1I7F9N9"/>
<keyword evidence="1 4" id="KW-0808">Transferase</keyword>
<dbReference type="Proteomes" id="UP000199138">
    <property type="component" value="Unassembled WGS sequence"/>
</dbReference>
<dbReference type="PANTHER" id="PTHR43072:SF23">
    <property type="entry name" value="UPF0039 PROTEIN C11D3.02C"/>
    <property type="match status" value="1"/>
</dbReference>
<name>A0A1I7F9N9_9FLAO</name>
<dbReference type="GO" id="GO:0016747">
    <property type="term" value="F:acyltransferase activity, transferring groups other than amino-acyl groups"/>
    <property type="evidence" value="ECO:0007669"/>
    <property type="project" value="InterPro"/>
</dbReference>
<dbReference type="SUPFAM" id="SSF55729">
    <property type="entry name" value="Acyl-CoA N-acyltransferases (Nat)"/>
    <property type="match status" value="1"/>
</dbReference>
<dbReference type="InterPro" id="IPR000182">
    <property type="entry name" value="GNAT_dom"/>
</dbReference>
<dbReference type="EMBL" id="FPBK01000001">
    <property type="protein sequence ID" value="SFU32835.1"/>
    <property type="molecule type" value="Genomic_DNA"/>
</dbReference>
<dbReference type="RefSeq" id="WP_093023124.1">
    <property type="nucleotide sequence ID" value="NZ_FPBK01000001.1"/>
</dbReference>
<protein>
    <submittedName>
        <fullName evidence="4">Phosphinothricin acetyltransferase</fullName>
    </submittedName>
</protein>
<evidence type="ECO:0000256" key="1">
    <source>
        <dbReference type="ARBA" id="ARBA00022679"/>
    </source>
</evidence>
<dbReference type="Gene3D" id="3.40.630.30">
    <property type="match status" value="1"/>
</dbReference>
<keyword evidence="5" id="KW-1185">Reference proteome</keyword>
<feature type="domain" description="N-acetyltransferase" evidence="3">
    <location>
        <begin position="1"/>
        <end position="153"/>
    </location>
</feature>
<dbReference type="InterPro" id="IPR016181">
    <property type="entry name" value="Acyl_CoA_acyltransferase"/>
</dbReference>
<dbReference type="Pfam" id="PF00583">
    <property type="entry name" value="Acetyltransf_1"/>
    <property type="match status" value="1"/>
</dbReference>
<accession>A0A1I7F9N9</accession>
<proteinExistence type="predicted"/>
<dbReference type="CDD" id="cd04301">
    <property type="entry name" value="NAT_SF"/>
    <property type="match status" value="1"/>
</dbReference>
<evidence type="ECO:0000259" key="3">
    <source>
        <dbReference type="PROSITE" id="PS51186"/>
    </source>
</evidence>
<sequence>MQFLKIHKANFHEALSAYKEGIETGMATFETEVPSWEKWNQKFHPFSVIGLEENEKLVGWAALSPTSSRYVYKGVAEVSIYIRTEFQGKGFGSKLLEKLINLSEANGIWTLQANIFSDNTKSIQLHQKHGFRIVGIREKIGCLHGNWKDNTLLERRSKTIGI</sequence>
<evidence type="ECO:0000313" key="4">
    <source>
        <dbReference type="EMBL" id="SFU32835.1"/>
    </source>
</evidence>
<evidence type="ECO:0000256" key="2">
    <source>
        <dbReference type="ARBA" id="ARBA00023315"/>
    </source>
</evidence>
<gene>
    <name evidence="4" type="ORF">SAMN05216480_101767</name>
</gene>
<dbReference type="PANTHER" id="PTHR43072">
    <property type="entry name" value="N-ACETYLTRANSFERASE"/>
    <property type="match status" value="1"/>
</dbReference>
<organism evidence="4 5">
    <name type="scientific">Pustulibacterium marinum</name>
    <dbReference type="NCBI Taxonomy" id="1224947"/>
    <lineage>
        <taxon>Bacteria</taxon>
        <taxon>Pseudomonadati</taxon>
        <taxon>Bacteroidota</taxon>
        <taxon>Flavobacteriia</taxon>
        <taxon>Flavobacteriales</taxon>
        <taxon>Flavobacteriaceae</taxon>
        <taxon>Pustulibacterium</taxon>
    </lineage>
</organism>
<dbReference type="OrthoDB" id="9799096at2"/>
<dbReference type="PROSITE" id="PS51186">
    <property type="entry name" value="GNAT"/>
    <property type="match status" value="1"/>
</dbReference>